<keyword evidence="2" id="KW-1185">Reference proteome</keyword>
<dbReference type="AlphaFoldDB" id="A0A8X6Q8Y8"/>
<name>A0A8X6Q8Y8_NEPPI</name>
<dbReference type="EMBL" id="BMAW01077430">
    <property type="protein sequence ID" value="GFU06350.1"/>
    <property type="molecule type" value="Genomic_DNA"/>
</dbReference>
<accession>A0A8X6Q8Y8</accession>
<reference evidence="1" key="1">
    <citation type="submission" date="2020-08" db="EMBL/GenBank/DDBJ databases">
        <title>Multicomponent nature underlies the extraordinary mechanical properties of spider dragline silk.</title>
        <authorList>
            <person name="Kono N."/>
            <person name="Nakamura H."/>
            <person name="Mori M."/>
            <person name="Yoshida Y."/>
            <person name="Ohtoshi R."/>
            <person name="Malay A.D."/>
            <person name="Moran D.A.P."/>
            <person name="Tomita M."/>
            <person name="Numata K."/>
            <person name="Arakawa K."/>
        </authorList>
    </citation>
    <scope>NUCLEOTIDE SEQUENCE</scope>
</reference>
<evidence type="ECO:0000313" key="1">
    <source>
        <dbReference type="EMBL" id="GFU06350.1"/>
    </source>
</evidence>
<sequence length="115" mass="12534">MRKIMHLGSRCDSFENSHFLCFTATASFFGPPHPLSIVYRAGASVLLISWGVNIFVRRGLPGKGLPQFRPGAPCGVFKSKSLGLVLSGRRRTRLLLGDTTALLCLFNVSCIHSAQ</sequence>
<evidence type="ECO:0000313" key="2">
    <source>
        <dbReference type="Proteomes" id="UP000887013"/>
    </source>
</evidence>
<gene>
    <name evidence="1" type="ORF">NPIL_41291</name>
</gene>
<comment type="caution">
    <text evidence="1">The sequence shown here is derived from an EMBL/GenBank/DDBJ whole genome shotgun (WGS) entry which is preliminary data.</text>
</comment>
<dbReference type="Proteomes" id="UP000887013">
    <property type="component" value="Unassembled WGS sequence"/>
</dbReference>
<protein>
    <submittedName>
        <fullName evidence="1">Uncharacterized protein</fullName>
    </submittedName>
</protein>
<organism evidence="1 2">
    <name type="scientific">Nephila pilipes</name>
    <name type="common">Giant wood spider</name>
    <name type="synonym">Nephila maculata</name>
    <dbReference type="NCBI Taxonomy" id="299642"/>
    <lineage>
        <taxon>Eukaryota</taxon>
        <taxon>Metazoa</taxon>
        <taxon>Ecdysozoa</taxon>
        <taxon>Arthropoda</taxon>
        <taxon>Chelicerata</taxon>
        <taxon>Arachnida</taxon>
        <taxon>Araneae</taxon>
        <taxon>Araneomorphae</taxon>
        <taxon>Entelegynae</taxon>
        <taxon>Araneoidea</taxon>
        <taxon>Nephilidae</taxon>
        <taxon>Nephila</taxon>
    </lineage>
</organism>
<proteinExistence type="predicted"/>